<protein>
    <recommendedName>
        <fullName evidence="4">Outer membrane beta-barrel protein</fullName>
    </recommendedName>
</protein>
<name>A0A5K7ZMH2_9BACT</name>
<dbReference type="AlphaFoldDB" id="A0A5K7ZMH2"/>
<organism evidence="2 3">
    <name type="scientific">Desulfosarcina ovata subsp. sediminis</name>
    <dbReference type="NCBI Taxonomy" id="885957"/>
    <lineage>
        <taxon>Bacteria</taxon>
        <taxon>Pseudomonadati</taxon>
        <taxon>Thermodesulfobacteriota</taxon>
        <taxon>Desulfobacteria</taxon>
        <taxon>Desulfobacterales</taxon>
        <taxon>Desulfosarcinaceae</taxon>
        <taxon>Desulfosarcina</taxon>
    </lineage>
</organism>
<evidence type="ECO:0000313" key="2">
    <source>
        <dbReference type="EMBL" id="BBO82744.1"/>
    </source>
</evidence>
<accession>A0A5K7ZMH2</accession>
<keyword evidence="1" id="KW-0472">Membrane</keyword>
<keyword evidence="1" id="KW-1133">Transmembrane helix</keyword>
<evidence type="ECO:0000313" key="3">
    <source>
        <dbReference type="Proteomes" id="UP000425960"/>
    </source>
</evidence>
<evidence type="ECO:0000256" key="1">
    <source>
        <dbReference type="SAM" id="Phobius"/>
    </source>
</evidence>
<keyword evidence="1" id="KW-0812">Transmembrane</keyword>
<dbReference type="EMBL" id="AP021876">
    <property type="protein sequence ID" value="BBO82744.1"/>
    <property type="molecule type" value="Genomic_DNA"/>
</dbReference>
<dbReference type="Proteomes" id="UP000425960">
    <property type="component" value="Chromosome"/>
</dbReference>
<proteinExistence type="predicted"/>
<sequence length="425" mass="49414">MTQSRTVTTMSIGNKEVRALKQTSSEKWLPEKEKKITWGYFVSFLLLVIAAICLSLTPNARAADITLTPKIGLATGYEDNIMYSREEKVDSTIISAMPGLILNYDTLVSSAQMIADFDIAHYIDETDLDYVNQYYNAHGDYRVSNRWKIKAGFNFKKDTMLNSYLEETGRVVQRIDRLYTNPSAGFSYEISKTSSIDTDYRFEKIQYEKDLYQDYERHRLDVRYRHQLKSIQDTILVGPSFYHRENDLSDVDYASVDFGWLRNWDAITSTFATVGARYTNEKYNITGENRDGIGARARVELTRRGVSSTIEFHYYHDLATLADGTDVNVDNFRVIYDYLLTARIGAGINAHLVLSYKSSSSQNRDTQDNRYYFLEPYVYYQLTKNSALYLHYSYQNSSADLIDSVDPWERNKIWIEYRFEVPMKF</sequence>
<gene>
    <name evidence="2" type="ORF">DSCO28_33100</name>
</gene>
<evidence type="ECO:0008006" key="4">
    <source>
        <dbReference type="Google" id="ProtNLM"/>
    </source>
</evidence>
<feature type="transmembrane region" description="Helical" evidence="1">
    <location>
        <begin position="37"/>
        <end position="57"/>
    </location>
</feature>
<dbReference type="KEGG" id="dov:DSCO28_33100"/>
<reference evidence="2 3" key="1">
    <citation type="submission" date="2019-11" db="EMBL/GenBank/DDBJ databases">
        <title>Comparative genomics of hydrocarbon-degrading Desulfosarcina strains.</title>
        <authorList>
            <person name="Watanabe M."/>
            <person name="Kojima H."/>
            <person name="Fukui M."/>
        </authorList>
    </citation>
    <scope>NUCLEOTIDE SEQUENCE [LARGE SCALE GENOMIC DNA]</scope>
    <source>
        <strain evidence="2 3">28bB2T</strain>
    </source>
</reference>